<reference evidence="2 3" key="2">
    <citation type="submission" date="2018-03" db="EMBL/GenBank/DDBJ databases">
        <authorList>
            <person name="Keele B.F."/>
        </authorList>
    </citation>
    <scope>NUCLEOTIDE SEQUENCE [LARGE SCALE GENOMIC DNA]</scope>
    <source>
        <strain evidence="2 3">D13</strain>
    </source>
</reference>
<feature type="region of interest" description="Disordered" evidence="1">
    <location>
        <begin position="1"/>
        <end position="22"/>
    </location>
</feature>
<feature type="compositionally biased region" description="Basic and acidic residues" evidence="1">
    <location>
        <begin position="1"/>
        <end position="14"/>
    </location>
</feature>
<name>A0A2P1PTE5_9GAMM</name>
<evidence type="ECO:0000313" key="2">
    <source>
        <dbReference type="EMBL" id="AVP98108.1"/>
    </source>
</evidence>
<evidence type="ECO:0000313" key="3">
    <source>
        <dbReference type="Proteomes" id="UP000241074"/>
    </source>
</evidence>
<sequence length="78" mass="8592">MRHKCSESRSDHNRQPASDPRPQALSLCASLIATQGSDPANLHMLAWTHLRLKSDLSPDFQVETGQADSPTFNQPSHA</sequence>
<organism evidence="2 3">
    <name type="scientific">Ahniella affigens</name>
    <dbReference type="NCBI Taxonomy" id="2021234"/>
    <lineage>
        <taxon>Bacteria</taxon>
        <taxon>Pseudomonadati</taxon>
        <taxon>Pseudomonadota</taxon>
        <taxon>Gammaproteobacteria</taxon>
        <taxon>Lysobacterales</taxon>
        <taxon>Rhodanobacteraceae</taxon>
        <taxon>Ahniella</taxon>
    </lineage>
</organism>
<keyword evidence="3" id="KW-1185">Reference proteome</keyword>
<dbReference type="Proteomes" id="UP000241074">
    <property type="component" value="Chromosome"/>
</dbReference>
<protein>
    <submittedName>
        <fullName evidence="2">Uncharacterized protein</fullName>
    </submittedName>
</protein>
<proteinExistence type="predicted"/>
<reference evidence="2 3" key="1">
    <citation type="submission" date="2018-03" db="EMBL/GenBank/DDBJ databases">
        <title>Ahniella affigens gen. nov., sp. nov., a gammaproteobacterium isolated from sandy soil near a stream.</title>
        <authorList>
            <person name="Ko Y."/>
            <person name="Kim J.-H."/>
        </authorList>
    </citation>
    <scope>NUCLEOTIDE SEQUENCE [LARGE SCALE GENOMIC DNA]</scope>
    <source>
        <strain evidence="2 3">D13</strain>
    </source>
</reference>
<accession>A0A2P1PTE5</accession>
<evidence type="ECO:0000256" key="1">
    <source>
        <dbReference type="SAM" id="MobiDB-lite"/>
    </source>
</evidence>
<dbReference type="EMBL" id="CP027860">
    <property type="protein sequence ID" value="AVP98108.1"/>
    <property type="molecule type" value="Genomic_DNA"/>
</dbReference>
<gene>
    <name evidence="2" type="ORF">C7S18_13275</name>
</gene>
<dbReference type="KEGG" id="xba:C7S18_13275"/>
<dbReference type="AlphaFoldDB" id="A0A2P1PTE5"/>